<dbReference type="PANTHER" id="PTHR10758:SF2">
    <property type="entry name" value="26S PROTEASOME NON-ATPASE REGULATORY SUBUNIT 3"/>
    <property type="match status" value="1"/>
</dbReference>
<feature type="domain" description="26S proteasome non-ATPase regulatory subunit 3 N-terminal TPR repeats" evidence="2">
    <location>
        <begin position="79"/>
        <end position="315"/>
    </location>
</feature>
<dbReference type="GO" id="GO:0006511">
    <property type="term" value="P:ubiquitin-dependent protein catabolic process"/>
    <property type="evidence" value="ECO:0007669"/>
    <property type="project" value="TreeGrafter"/>
</dbReference>
<feature type="compositionally biased region" description="Basic and acidic residues" evidence="1">
    <location>
        <begin position="42"/>
        <end position="57"/>
    </location>
</feature>
<proteinExistence type="predicted"/>
<evidence type="ECO:0000256" key="1">
    <source>
        <dbReference type="SAM" id="MobiDB-lite"/>
    </source>
</evidence>
<dbReference type="InterPro" id="IPR050756">
    <property type="entry name" value="CSN3"/>
</dbReference>
<evidence type="ECO:0000313" key="3">
    <source>
        <dbReference type="EMBL" id="ETO33836.1"/>
    </source>
</evidence>
<accession>X6P6N3</accession>
<name>X6P6N3_RETFI</name>
<keyword evidence="3" id="KW-0647">Proteasome</keyword>
<dbReference type="SMART" id="SM00753">
    <property type="entry name" value="PAM"/>
    <property type="match status" value="1"/>
</dbReference>
<dbReference type="Gene3D" id="1.25.40.10">
    <property type="entry name" value="Tetratricopeptide repeat domain"/>
    <property type="match status" value="1"/>
</dbReference>
<feature type="region of interest" description="Disordered" evidence="1">
    <location>
        <begin position="36"/>
        <end position="100"/>
    </location>
</feature>
<dbReference type="OrthoDB" id="1713558at2759"/>
<dbReference type="SUPFAM" id="SSF81901">
    <property type="entry name" value="HCP-like"/>
    <property type="match status" value="1"/>
</dbReference>
<dbReference type="GO" id="GO:0008541">
    <property type="term" value="C:proteasome regulatory particle, lid subcomplex"/>
    <property type="evidence" value="ECO:0007669"/>
    <property type="project" value="TreeGrafter"/>
</dbReference>
<dbReference type="InterPro" id="IPR011990">
    <property type="entry name" value="TPR-like_helical_dom_sf"/>
</dbReference>
<gene>
    <name evidence="3" type="ORF">RFI_03264</name>
</gene>
<dbReference type="InterPro" id="IPR057985">
    <property type="entry name" value="TPR_PSMD3_N"/>
</dbReference>
<dbReference type="Proteomes" id="UP000023152">
    <property type="component" value="Unassembled WGS sequence"/>
</dbReference>
<dbReference type="Pfam" id="PF25573">
    <property type="entry name" value="TPR_PSMD3_N"/>
    <property type="match status" value="1"/>
</dbReference>
<feature type="compositionally biased region" description="Low complexity" evidence="1">
    <location>
        <begin position="78"/>
        <end position="97"/>
    </location>
</feature>
<organism evidence="3 4">
    <name type="scientific">Reticulomyxa filosa</name>
    <dbReference type="NCBI Taxonomy" id="46433"/>
    <lineage>
        <taxon>Eukaryota</taxon>
        <taxon>Sar</taxon>
        <taxon>Rhizaria</taxon>
        <taxon>Retaria</taxon>
        <taxon>Foraminifera</taxon>
        <taxon>Monothalamids</taxon>
        <taxon>Reticulomyxidae</taxon>
        <taxon>Reticulomyxa</taxon>
    </lineage>
</organism>
<protein>
    <submittedName>
        <fullName evidence="3">Proteasome regulatory component</fullName>
    </submittedName>
</protein>
<dbReference type="AlphaFoldDB" id="X6P6N3"/>
<dbReference type="PANTHER" id="PTHR10758">
    <property type="entry name" value="26S PROTEASOME NON-ATPASE REGULATORY SUBUNIT 3/COP9 SIGNALOSOME COMPLEX SUBUNIT 3"/>
    <property type="match status" value="1"/>
</dbReference>
<keyword evidence="4" id="KW-1185">Reference proteome</keyword>
<evidence type="ECO:0000259" key="2">
    <source>
        <dbReference type="Pfam" id="PF25573"/>
    </source>
</evidence>
<reference evidence="3 4" key="1">
    <citation type="journal article" date="2013" name="Curr. Biol.">
        <title>The Genome of the Foraminiferan Reticulomyxa filosa.</title>
        <authorList>
            <person name="Glockner G."/>
            <person name="Hulsmann N."/>
            <person name="Schleicher M."/>
            <person name="Noegel A.A."/>
            <person name="Eichinger L."/>
            <person name="Gallinger C."/>
            <person name="Pawlowski J."/>
            <person name="Sierra R."/>
            <person name="Euteneuer U."/>
            <person name="Pillet L."/>
            <person name="Moustafa A."/>
            <person name="Platzer M."/>
            <person name="Groth M."/>
            <person name="Szafranski K."/>
            <person name="Schliwa M."/>
        </authorList>
    </citation>
    <scope>NUCLEOTIDE SEQUENCE [LARGE SCALE GENOMIC DNA]</scope>
</reference>
<dbReference type="EMBL" id="ASPP01003104">
    <property type="protein sequence ID" value="ETO33836.1"/>
    <property type="molecule type" value="Genomic_DNA"/>
</dbReference>
<evidence type="ECO:0000313" key="4">
    <source>
        <dbReference type="Proteomes" id="UP000023152"/>
    </source>
</evidence>
<sequence>MGSYYLLVNTRILPTGIYHSFDAIILLSSQFQTNKQKKNSVAKKEEPKEAAAKKDEDVAMTDKTATSSNEAGAPAAVTTTTTTTTATTTTTTSSTTTSKEKKKIRKFYPETYIFIKLVVSLDFFDKKQFKSALQIVEQLIGFMKEQNRRTSDFLSARVYQLYSLCNQKLGRLPEIRQFLFTEYQTACLQQNEPAQSVLINLVLQNYMMDGMTSLARKFVEKAIFPESSDSQQFARFHYYRGRIDTVEVHYPQALFHIQQALRRAPQNGAIAFQLNATKWLIVVHLLMGDIPDRAVFTSLKRQQCQQQLEPYLKITEAVRTGDLKKFSHTLQNHDAIFKKDGLFMILQRYVFLLHRILLFECQPLLY</sequence>
<comment type="caution">
    <text evidence="3">The sequence shown here is derived from an EMBL/GenBank/DDBJ whole genome shotgun (WGS) entry which is preliminary data.</text>
</comment>